<evidence type="ECO:0000256" key="1">
    <source>
        <dbReference type="ARBA" id="ARBA00022723"/>
    </source>
</evidence>
<dbReference type="InterPro" id="IPR049012">
    <property type="entry name" value="Mutator_transp_dom"/>
</dbReference>
<evidence type="ECO:0000313" key="7">
    <source>
        <dbReference type="Proteomes" id="UP000275408"/>
    </source>
</evidence>
<dbReference type="PANTHER" id="PTHR33309:SF3">
    <property type="entry name" value="CCHC-TYPE DOMAIN-CONTAINING PROTEIN"/>
    <property type="match status" value="1"/>
</dbReference>
<protein>
    <recommendedName>
        <fullName evidence="5">PHD-type domain-containing protein</fullName>
    </recommendedName>
</protein>
<dbReference type="PROSITE" id="PS50016">
    <property type="entry name" value="ZF_PHD_2"/>
    <property type="match status" value="1"/>
</dbReference>
<dbReference type="EMBL" id="RCHS01003587">
    <property type="protein sequence ID" value="RMX40712.1"/>
    <property type="molecule type" value="Genomic_DNA"/>
</dbReference>
<gene>
    <name evidence="6" type="ORF">pdam_00025597</name>
</gene>
<dbReference type="GO" id="GO:0008270">
    <property type="term" value="F:zinc ion binding"/>
    <property type="evidence" value="ECO:0007669"/>
    <property type="project" value="UniProtKB-KW"/>
</dbReference>
<keyword evidence="2 4" id="KW-0863">Zinc-finger</keyword>
<dbReference type="InterPro" id="IPR011011">
    <property type="entry name" value="Znf_FYVE_PHD"/>
</dbReference>
<evidence type="ECO:0000256" key="4">
    <source>
        <dbReference type="PROSITE-ProRule" id="PRU00146"/>
    </source>
</evidence>
<keyword evidence="7" id="KW-1185">Reference proteome</keyword>
<dbReference type="Gene3D" id="3.30.40.10">
    <property type="entry name" value="Zinc/RING finger domain, C3HC4 (zinc finger)"/>
    <property type="match status" value="1"/>
</dbReference>
<dbReference type="InterPro" id="IPR019787">
    <property type="entry name" value="Znf_PHD-finger"/>
</dbReference>
<organism evidence="6 7">
    <name type="scientific">Pocillopora damicornis</name>
    <name type="common">Cauliflower coral</name>
    <name type="synonym">Millepora damicornis</name>
    <dbReference type="NCBI Taxonomy" id="46731"/>
    <lineage>
        <taxon>Eukaryota</taxon>
        <taxon>Metazoa</taxon>
        <taxon>Cnidaria</taxon>
        <taxon>Anthozoa</taxon>
        <taxon>Hexacorallia</taxon>
        <taxon>Scleractinia</taxon>
        <taxon>Astrocoeniina</taxon>
        <taxon>Pocilloporidae</taxon>
        <taxon>Pocillopora</taxon>
    </lineage>
</organism>
<evidence type="ECO:0000313" key="6">
    <source>
        <dbReference type="EMBL" id="RMX40712.1"/>
    </source>
</evidence>
<evidence type="ECO:0000256" key="2">
    <source>
        <dbReference type="ARBA" id="ARBA00022771"/>
    </source>
</evidence>
<sequence length="387" mass="44022">MVLHLDTDDGLKVIMSTRTHGMLSARNFGLILALCVIIRVLPDLTFEYKDTICPYSHVERRFKASDAFFLEKHVVNAPFIRRSRANRYFAGRVQYSVNGASTLQIQRDLLVCGDISSNPEPAKGKDKPKFPCGECSKPVRKNQDAILCSSCDTWSHAKCLKLTVTGFKYYLQHPDLEWTCAFCSLPKLSDSFFDETGSFTLNESNCENEKCEVESVDTNEVLAKIKDIRIEHRKECVIACLEEFEEWLLEHRCDINFAGSSPAMECEGAVVLWERSPEHHNLWYRWIVSDGDSKAFNSIKNVYGAIKVEKLDCVEHARTKEKRAVGRPIGGIGRLSDAKIKKYYGLAIRQNTIRKSNPARREVERCVLGTTQNPNECVNSMMFSKIE</sequence>
<feature type="domain" description="PHD-type" evidence="5">
    <location>
        <begin position="129"/>
        <end position="186"/>
    </location>
</feature>
<comment type="caution">
    <text evidence="6">The sequence shown here is derived from an EMBL/GenBank/DDBJ whole genome shotgun (WGS) entry which is preliminary data.</text>
</comment>
<dbReference type="AlphaFoldDB" id="A0A3M6TH19"/>
<dbReference type="InterPro" id="IPR013083">
    <property type="entry name" value="Znf_RING/FYVE/PHD"/>
</dbReference>
<dbReference type="SMART" id="SM00249">
    <property type="entry name" value="PHD"/>
    <property type="match status" value="1"/>
</dbReference>
<dbReference type="Pfam" id="PF20700">
    <property type="entry name" value="Mutator"/>
    <property type="match status" value="1"/>
</dbReference>
<proteinExistence type="predicted"/>
<dbReference type="OrthoDB" id="10059293at2759"/>
<dbReference type="SUPFAM" id="SSF57903">
    <property type="entry name" value="FYVE/PHD zinc finger"/>
    <property type="match status" value="1"/>
</dbReference>
<dbReference type="Proteomes" id="UP000275408">
    <property type="component" value="Unassembled WGS sequence"/>
</dbReference>
<reference evidence="6 7" key="1">
    <citation type="journal article" date="2018" name="Sci. Rep.">
        <title>Comparative analysis of the Pocillopora damicornis genome highlights role of immune system in coral evolution.</title>
        <authorList>
            <person name="Cunning R."/>
            <person name="Bay R.A."/>
            <person name="Gillette P."/>
            <person name="Baker A.C."/>
            <person name="Traylor-Knowles N."/>
        </authorList>
    </citation>
    <scope>NUCLEOTIDE SEQUENCE [LARGE SCALE GENOMIC DNA]</scope>
    <source>
        <strain evidence="6">RSMAS</strain>
        <tissue evidence="6">Whole animal</tissue>
    </source>
</reference>
<accession>A0A3M6TH19</accession>
<keyword evidence="3" id="KW-0862">Zinc</keyword>
<dbReference type="PANTHER" id="PTHR33309">
    <property type="entry name" value="KERATIN, ULTRA HIGH-SULFUR MATRIX PROTEIN-LIKE"/>
    <property type="match status" value="1"/>
</dbReference>
<name>A0A3M6TH19_POCDA</name>
<dbReference type="InterPro" id="IPR001965">
    <property type="entry name" value="Znf_PHD"/>
</dbReference>
<evidence type="ECO:0000256" key="3">
    <source>
        <dbReference type="ARBA" id="ARBA00022833"/>
    </source>
</evidence>
<evidence type="ECO:0000259" key="5">
    <source>
        <dbReference type="PROSITE" id="PS50016"/>
    </source>
</evidence>
<dbReference type="Pfam" id="PF00628">
    <property type="entry name" value="PHD"/>
    <property type="match status" value="1"/>
</dbReference>
<keyword evidence="1" id="KW-0479">Metal-binding</keyword>